<dbReference type="CTD" id="174625"/>
<keyword evidence="3" id="KW-1185">Reference proteome</keyword>
<reference evidence="2 3" key="1">
    <citation type="journal article" date="1998" name="Science">
        <title>Genome sequence of the nematode C. elegans: a platform for investigating biology.</title>
        <authorList>
            <consortium name="The C. elegans sequencing consortium"/>
            <person name="Sulson J.E."/>
            <person name="Waterston R."/>
        </authorList>
    </citation>
    <scope>NUCLEOTIDE SEQUENCE [LARGE SCALE GENOMIC DNA]</scope>
    <source>
        <strain evidence="2 3">Bristol N2</strain>
    </source>
</reference>
<dbReference type="GeneID" id="174625"/>
<dbReference type="PIR" id="T18975">
    <property type="entry name" value="T18975"/>
</dbReference>
<gene>
    <name evidence="2 4" type="ORF">C06A1.6</name>
    <name evidence="2" type="ORF">CELE_C06A1.6</name>
</gene>
<feature type="chain" id="PRO_5004336796" evidence="1">
    <location>
        <begin position="26"/>
        <end position="152"/>
    </location>
</feature>
<dbReference type="PANTHER" id="PTHR31369">
    <property type="entry name" value="PROTEIN CBG02325-RELATED"/>
    <property type="match status" value="1"/>
</dbReference>
<dbReference type="OMA" id="GSQRSQC"/>
<dbReference type="KEGG" id="cel:CELE_C06A1.6"/>
<dbReference type="UCSC" id="C06A1.6">
    <property type="organism name" value="c. elegans"/>
</dbReference>
<protein>
    <submittedName>
        <fullName evidence="2">Uncharacterized protein</fullName>
    </submittedName>
</protein>
<dbReference type="PANTHER" id="PTHR31369:SF2">
    <property type="entry name" value="INTRINSICALLY DISORDERED PROTEIN, CLASS B"/>
    <property type="match status" value="1"/>
</dbReference>
<dbReference type="EMBL" id="BX284602">
    <property type="protein sequence ID" value="CAA90055.1"/>
    <property type="molecule type" value="Genomic_DNA"/>
</dbReference>
<evidence type="ECO:0000313" key="3">
    <source>
        <dbReference type="Proteomes" id="UP000001940"/>
    </source>
</evidence>
<evidence type="ECO:0000313" key="2">
    <source>
        <dbReference type="EMBL" id="CAA90055.1"/>
    </source>
</evidence>
<name>Q9XVX3_CAEEL</name>
<dbReference type="Bgee" id="WBGene00007356">
    <property type="expression patterns" value="Expressed in embryo and 2 other cell types or tissues"/>
</dbReference>
<sequence length="152" mass="15646">MTKFIIGSTLVVLIYTIVSISQVESGVLPVSTTEISIISSETSIIGSSRVKRNGGCCGCCGCGGGGGGCGCCCCRPRCCCCCRPKCCCTCCRTCCCTRCCTCCRPCCCGCGCGCGCCGCGGGGRKRRSLQKLQIDEANRALGIKRRPSNGKC</sequence>
<evidence type="ECO:0000313" key="4">
    <source>
        <dbReference type="WormBase" id="C06A1.6"/>
    </source>
</evidence>
<dbReference type="FunCoup" id="Q9XVX3">
    <property type="interactions" value="308"/>
</dbReference>
<dbReference type="AlphaFoldDB" id="Q9XVX3"/>
<keyword evidence="1" id="KW-0732">Signal</keyword>
<dbReference type="AGR" id="WB:WBGene00007356"/>
<dbReference type="STRING" id="6239.C06A1.6.1"/>
<dbReference type="Proteomes" id="UP000001940">
    <property type="component" value="Chromosome II"/>
</dbReference>
<evidence type="ECO:0000256" key="1">
    <source>
        <dbReference type="SAM" id="SignalP"/>
    </source>
</evidence>
<proteinExistence type="predicted"/>
<dbReference type="eggNOG" id="ENOG502TJHC">
    <property type="taxonomic scope" value="Eukaryota"/>
</dbReference>
<organism evidence="2 3">
    <name type="scientific">Caenorhabditis elegans</name>
    <dbReference type="NCBI Taxonomy" id="6239"/>
    <lineage>
        <taxon>Eukaryota</taxon>
        <taxon>Metazoa</taxon>
        <taxon>Ecdysozoa</taxon>
        <taxon>Nematoda</taxon>
        <taxon>Chromadorea</taxon>
        <taxon>Rhabditida</taxon>
        <taxon>Rhabditina</taxon>
        <taxon>Rhabditomorpha</taxon>
        <taxon>Rhabditoidea</taxon>
        <taxon>Rhabditidae</taxon>
        <taxon>Peloderinae</taxon>
        <taxon>Caenorhabditis</taxon>
    </lineage>
</organism>
<accession>Q9XVX3</accession>
<dbReference type="HOGENOM" id="CLU_1595980_0_0_1"/>
<feature type="signal peptide" evidence="1">
    <location>
        <begin position="1"/>
        <end position="25"/>
    </location>
</feature>
<dbReference type="WormBase" id="C06A1.6">
    <property type="protein sequence ID" value="CE20484"/>
    <property type="gene ID" value="WBGene00007356"/>
</dbReference>
<dbReference type="PaxDb" id="6239-C06A1.6"/>
<dbReference type="RefSeq" id="NP_496274.1">
    <property type="nucleotide sequence ID" value="NM_063873.4"/>
</dbReference>
<dbReference type="InParanoid" id="Q9XVX3"/>